<dbReference type="GO" id="GO:0005576">
    <property type="term" value="C:extracellular region"/>
    <property type="evidence" value="ECO:0007669"/>
    <property type="project" value="UniProtKB-SubCell"/>
</dbReference>
<comment type="similarity">
    <text evidence="2 8">Belongs to the protease inhibitor I16 (SSI) family.</text>
</comment>
<sequence>MAPLPLLLAALLPFTTVPPPTAELLPASTIVLTISDSTNRALRTVDLLCDPAGGTHPHAQSACDALQRVDGHIGTHPQGNPICPLVYDPVHATATGTWHGQPRKYDQTFSNTCVMHGRTGAIFQF</sequence>
<keyword evidence="6 8" id="KW-0722">Serine protease inhibitor</keyword>
<keyword evidence="4" id="KW-0964">Secreted</keyword>
<organism evidence="11 12">
    <name type="scientific">Umezawaea tangerina</name>
    <dbReference type="NCBI Taxonomy" id="84725"/>
    <lineage>
        <taxon>Bacteria</taxon>
        <taxon>Bacillati</taxon>
        <taxon>Actinomycetota</taxon>
        <taxon>Actinomycetes</taxon>
        <taxon>Pseudonocardiales</taxon>
        <taxon>Pseudonocardiaceae</taxon>
        <taxon>Umezawaea</taxon>
    </lineage>
</organism>
<evidence type="ECO:0000256" key="2">
    <source>
        <dbReference type="ARBA" id="ARBA00010472"/>
    </source>
</evidence>
<evidence type="ECO:0000256" key="5">
    <source>
        <dbReference type="ARBA" id="ARBA00022690"/>
    </source>
</evidence>
<dbReference type="InterPro" id="IPR023549">
    <property type="entry name" value="Subtilisin_inhibitor"/>
</dbReference>
<dbReference type="EMBL" id="PVTF01000003">
    <property type="protein sequence ID" value="PRY43947.1"/>
    <property type="molecule type" value="Genomic_DNA"/>
</dbReference>
<feature type="signal peptide" evidence="9">
    <location>
        <begin position="1"/>
        <end position="22"/>
    </location>
</feature>
<dbReference type="RefSeq" id="WP_106187442.1">
    <property type="nucleotide sequence ID" value="NZ_PVTF01000003.1"/>
</dbReference>
<dbReference type="InterPro" id="IPR020054">
    <property type="entry name" value="Prot_inh_SSI_I16_CS"/>
</dbReference>
<comment type="subunit">
    <text evidence="3">Homodimer.</text>
</comment>
<feature type="chain" id="PRO_5015444309" evidence="9">
    <location>
        <begin position="23"/>
        <end position="125"/>
    </location>
</feature>
<dbReference type="InterPro" id="IPR000691">
    <property type="entry name" value="Prot_inh_I16_SSI"/>
</dbReference>
<evidence type="ECO:0000256" key="3">
    <source>
        <dbReference type="ARBA" id="ARBA00011738"/>
    </source>
</evidence>
<evidence type="ECO:0000313" key="11">
    <source>
        <dbReference type="EMBL" id="PRY43947.1"/>
    </source>
</evidence>
<evidence type="ECO:0000256" key="1">
    <source>
        <dbReference type="ARBA" id="ARBA00004613"/>
    </source>
</evidence>
<keyword evidence="5 8" id="KW-0646">Protease inhibitor</keyword>
<keyword evidence="7" id="KW-1015">Disulfide bond</keyword>
<comment type="subcellular location">
    <subcellularLocation>
        <location evidence="1">Secreted</location>
    </subcellularLocation>
</comment>
<proteinExistence type="inferred from homology"/>
<reference evidence="11 12" key="1">
    <citation type="submission" date="2018-03" db="EMBL/GenBank/DDBJ databases">
        <title>Genomic Encyclopedia of Archaeal and Bacterial Type Strains, Phase II (KMG-II): from individual species to whole genera.</title>
        <authorList>
            <person name="Goeker M."/>
        </authorList>
    </citation>
    <scope>NUCLEOTIDE SEQUENCE [LARGE SCALE GENOMIC DNA]</scope>
    <source>
        <strain evidence="11 12">DSM 44720</strain>
    </source>
</reference>
<dbReference type="AlphaFoldDB" id="A0A2T0TE58"/>
<dbReference type="Gene3D" id="3.30.350.10">
    <property type="entry name" value="Subtilisin inhibitor-like"/>
    <property type="match status" value="1"/>
</dbReference>
<dbReference type="InterPro" id="IPR036819">
    <property type="entry name" value="Subtilisin_inhibitor-like_sf"/>
</dbReference>
<dbReference type="PRINTS" id="PR00294">
    <property type="entry name" value="SSBTLNINHBTR"/>
</dbReference>
<evidence type="ECO:0000256" key="8">
    <source>
        <dbReference type="RuleBase" id="RU003471"/>
    </source>
</evidence>
<evidence type="ECO:0000256" key="6">
    <source>
        <dbReference type="ARBA" id="ARBA00022900"/>
    </source>
</evidence>
<dbReference type="GO" id="GO:0004867">
    <property type="term" value="F:serine-type endopeptidase inhibitor activity"/>
    <property type="evidence" value="ECO:0007669"/>
    <property type="project" value="UniProtKB-KW"/>
</dbReference>
<evidence type="ECO:0000256" key="7">
    <source>
        <dbReference type="ARBA" id="ARBA00023157"/>
    </source>
</evidence>
<dbReference type="PROSITE" id="PS00999">
    <property type="entry name" value="SSI"/>
    <property type="match status" value="1"/>
</dbReference>
<dbReference type="Pfam" id="PF00720">
    <property type="entry name" value="SSI"/>
    <property type="match status" value="1"/>
</dbReference>
<evidence type="ECO:0000313" key="12">
    <source>
        <dbReference type="Proteomes" id="UP000239494"/>
    </source>
</evidence>
<evidence type="ECO:0000256" key="9">
    <source>
        <dbReference type="SAM" id="SignalP"/>
    </source>
</evidence>
<dbReference type="OrthoDB" id="4567948at2"/>
<dbReference type="SUPFAM" id="SSF55399">
    <property type="entry name" value="Subtilisin inhibitor"/>
    <property type="match status" value="1"/>
</dbReference>
<name>A0A2T0TE58_9PSEU</name>
<protein>
    <submittedName>
        <fullName evidence="11">Subtilisin inhibitor-like</fullName>
    </submittedName>
</protein>
<evidence type="ECO:0000256" key="4">
    <source>
        <dbReference type="ARBA" id="ARBA00022525"/>
    </source>
</evidence>
<dbReference type="Proteomes" id="UP000239494">
    <property type="component" value="Unassembled WGS sequence"/>
</dbReference>
<comment type="caution">
    <text evidence="11">The sequence shown here is derived from an EMBL/GenBank/DDBJ whole genome shotgun (WGS) entry which is preliminary data.</text>
</comment>
<keyword evidence="12" id="KW-1185">Reference proteome</keyword>
<keyword evidence="9" id="KW-0732">Signal</keyword>
<gene>
    <name evidence="11" type="ORF">CLV43_103698</name>
</gene>
<evidence type="ECO:0000259" key="10">
    <source>
        <dbReference type="Pfam" id="PF00720"/>
    </source>
</evidence>
<accession>A0A2T0TE58</accession>
<feature type="domain" description="Subtilisin inhibitor" evidence="10">
    <location>
        <begin position="27"/>
        <end position="111"/>
    </location>
</feature>